<evidence type="ECO:0000256" key="2">
    <source>
        <dbReference type="SAM" id="Coils"/>
    </source>
</evidence>
<protein>
    <recommendedName>
        <fullName evidence="5">DUF2325 domain-containing protein</fullName>
    </recommendedName>
</protein>
<dbReference type="RefSeq" id="WP_281794079.1">
    <property type="nucleotide sequence ID" value="NZ_BSDR01000001.1"/>
</dbReference>
<accession>A0A9W6D6L7</accession>
<keyword evidence="4" id="KW-1185">Reference proteome</keyword>
<proteinExistence type="inferred from homology"/>
<dbReference type="InterPro" id="IPR016772">
    <property type="entry name" value="UCP020408"/>
</dbReference>
<dbReference type="EMBL" id="BSDR01000001">
    <property type="protein sequence ID" value="GLI34676.1"/>
    <property type="molecule type" value="Genomic_DNA"/>
</dbReference>
<evidence type="ECO:0000313" key="4">
    <source>
        <dbReference type="Proteomes" id="UP001144372"/>
    </source>
</evidence>
<organism evidence="3 4">
    <name type="scientific">Desulforhabdus amnigena</name>
    <dbReference type="NCBI Taxonomy" id="40218"/>
    <lineage>
        <taxon>Bacteria</taxon>
        <taxon>Pseudomonadati</taxon>
        <taxon>Thermodesulfobacteriota</taxon>
        <taxon>Syntrophobacteria</taxon>
        <taxon>Syntrophobacterales</taxon>
        <taxon>Syntrophobacteraceae</taxon>
        <taxon>Desulforhabdus</taxon>
    </lineage>
</organism>
<gene>
    <name evidence="3" type="ORF">DAMNIGENAA_21090</name>
</gene>
<dbReference type="Proteomes" id="UP001144372">
    <property type="component" value="Unassembled WGS sequence"/>
</dbReference>
<evidence type="ECO:0008006" key="5">
    <source>
        <dbReference type="Google" id="ProtNLM"/>
    </source>
</evidence>
<name>A0A9W6D6L7_9BACT</name>
<comment type="caution">
    <text evidence="3">The sequence shown here is derived from an EMBL/GenBank/DDBJ whole genome shotgun (WGS) entry which is preliminary data.</text>
</comment>
<feature type="coiled-coil region" evidence="2">
    <location>
        <begin position="139"/>
        <end position="225"/>
    </location>
</feature>
<dbReference type="AlphaFoldDB" id="A0A9W6D6L7"/>
<dbReference type="Pfam" id="PF10087">
    <property type="entry name" value="DUF2325"/>
    <property type="match status" value="1"/>
</dbReference>
<keyword evidence="2" id="KW-0175">Coiled coil</keyword>
<comment type="similarity">
    <text evidence="1">Belongs to the UPF0751 family.</text>
</comment>
<evidence type="ECO:0000313" key="3">
    <source>
        <dbReference type="EMBL" id="GLI34676.1"/>
    </source>
</evidence>
<sequence length="380" mass="42787">MRQWNHPWYADCLSVVSILAMSQGTKNLRKLARQFGLLEEGTEADTVEVFVRLHEACHQDMDLVKAIARDLDDRFRSTVARVRSMHLKDIKELEMSLPLPLLWAVLRDCRAEVRSHGRHLVHGLLLDALRGAREGKGKERDLSEAVRSLEAQAAAWKREVADLKRELREKCAENERLKNQLIVRECRRESGRPEESGKGRLTREVRKLRHDLEGHRQRIKELERILADSGTLLPEKVAPAASLEAAGERKGICIFQRPRIVPADKELCAGKKSDCCRDCPLDGLRVAVVGGLSRMQPEYREIVRQLGAEPLFHDGEVRNGSYKLKSLVCGADIVVFITSVNSHGALSVVRAVCKKTGKKFMALKETGSESLEKILRNCAA</sequence>
<evidence type="ECO:0000256" key="1">
    <source>
        <dbReference type="ARBA" id="ARBA00007189"/>
    </source>
</evidence>
<reference evidence="3" key="1">
    <citation type="submission" date="2022-12" db="EMBL/GenBank/DDBJ databases">
        <title>Reference genome sequencing for broad-spectrum identification of bacterial and archaeal isolates by mass spectrometry.</title>
        <authorList>
            <person name="Sekiguchi Y."/>
            <person name="Tourlousse D.M."/>
        </authorList>
    </citation>
    <scope>NUCLEOTIDE SEQUENCE</scope>
    <source>
        <strain evidence="3">ASRB1</strain>
    </source>
</reference>